<dbReference type="STRING" id="1051890.A0A3N4L7N5"/>
<dbReference type="EMBL" id="ML121607">
    <property type="protein sequence ID" value="RPB18863.1"/>
    <property type="molecule type" value="Genomic_DNA"/>
</dbReference>
<dbReference type="GO" id="GO:0004065">
    <property type="term" value="F:arylsulfatase activity"/>
    <property type="evidence" value="ECO:0007669"/>
    <property type="project" value="UniProtKB-UniRule"/>
</dbReference>
<comment type="catalytic activity">
    <reaction evidence="5">
        <text>an aryl sulfate + H2O = a phenol + sulfate + H(+)</text>
        <dbReference type="Rhea" id="RHEA:17261"/>
        <dbReference type="ChEBI" id="CHEBI:15377"/>
        <dbReference type="ChEBI" id="CHEBI:15378"/>
        <dbReference type="ChEBI" id="CHEBI:16189"/>
        <dbReference type="ChEBI" id="CHEBI:33853"/>
        <dbReference type="ChEBI" id="CHEBI:140317"/>
        <dbReference type="EC" id="3.1.6.1"/>
    </reaction>
</comment>
<evidence type="ECO:0000256" key="2">
    <source>
        <dbReference type="ARBA" id="ARBA00022729"/>
    </source>
</evidence>
<dbReference type="OrthoDB" id="96314at2759"/>
<feature type="domain" description="Sulfatase N-terminal" evidence="7">
    <location>
        <begin position="53"/>
        <end position="393"/>
    </location>
</feature>
<evidence type="ECO:0000313" key="8">
    <source>
        <dbReference type="EMBL" id="RPB18863.1"/>
    </source>
</evidence>
<dbReference type="InterPro" id="IPR017850">
    <property type="entry name" value="Alkaline_phosphatase_core_sf"/>
</dbReference>
<keyword evidence="4" id="KW-0325">Glycoprotein</keyword>
<accession>A0A3N4L7N5</accession>
<sequence>MNIKATGKVSSIMIFCHLTNLTMNLGLAIFVFILFAGHSVLTEASQLRKDVRPNVIFILTDDQDLHMNSLNYLPYVKKHLTDQGTYFKKHYCTVAICCPSRVNLWTGRAAHNTNVTDVSMPYGGYPKIVQEKILDNYLFTWLEDAGYANYYVGKLFNQHTITNYDSPFPKGFTEHDFLLDPGTYQYYNSWFQRNNLPPANHKGEYQTDLVANKTYGFLDTAVGNGKPFLLVTAPTAPHANIANGAFGEPLPASRHETLFKDAIVPRTANFNPENPSGASWIKGLPRQNKTNVDYNDHFYRQRLRSLQAFDEMVDGLFERLERYGILENTYIIYTTDNGFHIGHHRMQPGKECGYEEDVNIPLIIRGPDVPKAKTANFVTSHTDLAPTILELIGSPTRPDFDGQAIPLTDHGIHEAEYNRQEHVNVEFWGNPIPEGIYGLETYPHTNHTFKSLRITGKSYNLYYSVWCTKEHELYNMKTDPHQLHNLYGADGNLCGVTVRKLTSRLDSLLLVLKSCKGDSCRYPWKTLHPEGNVQNLEDALNARYDTFYEGQPRVGFERCELGYILSAEGPQFQRDGKVFKQVAQTRWSDLVPIA</sequence>
<evidence type="ECO:0000256" key="1">
    <source>
        <dbReference type="ARBA" id="ARBA00008779"/>
    </source>
</evidence>
<dbReference type="PANTHER" id="PTHR43108:SF8">
    <property type="entry name" value="SD21168P"/>
    <property type="match status" value="1"/>
</dbReference>
<organism evidence="8 9">
    <name type="scientific">Terfezia boudieri ATCC MYA-4762</name>
    <dbReference type="NCBI Taxonomy" id="1051890"/>
    <lineage>
        <taxon>Eukaryota</taxon>
        <taxon>Fungi</taxon>
        <taxon>Dikarya</taxon>
        <taxon>Ascomycota</taxon>
        <taxon>Pezizomycotina</taxon>
        <taxon>Pezizomycetes</taxon>
        <taxon>Pezizales</taxon>
        <taxon>Pezizaceae</taxon>
        <taxon>Terfezia</taxon>
    </lineage>
</organism>
<protein>
    <recommendedName>
        <fullName evidence="5">Arylsulfatase</fullName>
        <shortName evidence="5">AS</shortName>
        <ecNumber evidence="5">3.1.6.1</ecNumber>
    </recommendedName>
    <alternativeName>
        <fullName evidence="5">Aryl-sulfate sulphohydrolase</fullName>
    </alternativeName>
</protein>
<dbReference type="InParanoid" id="A0A3N4L7N5"/>
<evidence type="ECO:0000313" key="9">
    <source>
        <dbReference type="Proteomes" id="UP000267821"/>
    </source>
</evidence>
<dbReference type="Pfam" id="PF00884">
    <property type="entry name" value="Sulfatase"/>
    <property type="match status" value="1"/>
</dbReference>
<dbReference type="InterPro" id="IPR024607">
    <property type="entry name" value="Sulfatase_CS"/>
</dbReference>
<dbReference type="AlphaFoldDB" id="A0A3N4L7N5"/>
<reference evidence="8 9" key="1">
    <citation type="journal article" date="2018" name="Nat. Ecol. Evol.">
        <title>Pezizomycetes genomes reveal the molecular basis of ectomycorrhizal truffle lifestyle.</title>
        <authorList>
            <person name="Murat C."/>
            <person name="Payen T."/>
            <person name="Noel B."/>
            <person name="Kuo A."/>
            <person name="Morin E."/>
            <person name="Chen J."/>
            <person name="Kohler A."/>
            <person name="Krizsan K."/>
            <person name="Balestrini R."/>
            <person name="Da Silva C."/>
            <person name="Montanini B."/>
            <person name="Hainaut M."/>
            <person name="Levati E."/>
            <person name="Barry K.W."/>
            <person name="Belfiori B."/>
            <person name="Cichocki N."/>
            <person name="Clum A."/>
            <person name="Dockter R.B."/>
            <person name="Fauchery L."/>
            <person name="Guy J."/>
            <person name="Iotti M."/>
            <person name="Le Tacon F."/>
            <person name="Lindquist E.A."/>
            <person name="Lipzen A."/>
            <person name="Malagnac F."/>
            <person name="Mello A."/>
            <person name="Molinier V."/>
            <person name="Miyauchi S."/>
            <person name="Poulain J."/>
            <person name="Riccioni C."/>
            <person name="Rubini A."/>
            <person name="Sitrit Y."/>
            <person name="Splivallo R."/>
            <person name="Traeger S."/>
            <person name="Wang M."/>
            <person name="Zifcakova L."/>
            <person name="Wipf D."/>
            <person name="Zambonelli A."/>
            <person name="Paolocci F."/>
            <person name="Nowrousian M."/>
            <person name="Ottonello S."/>
            <person name="Baldrian P."/>
            <person name="Spatafora J.W."/>
            <person name="Henrissat B."/>
            <person name="Nagy L.G."/>
            <person name="Aury J.M."/>
            <person name="Wincker P."/>
            <person name="Grigoriev I.V."/>
            <person name="Bonfante P."/>
            <person name="Martin F.M."/>
        </authorList>
    </citation>
    <scope>NUCLEOTIDE SEQUENCE [LARGE SCALE GENOMIC DNA]</scope>
    <source>
        <strain evidence="8 9">ATCC MYA-4762</strain>
    </source>
</reference>
<keyword evidence="2" id="KW-0732">Signal</keyword>
<dbReference type="Gene3D" id="3.40.720.10">
    <property type="entry name" value="Alkaline Phosphatase, subunit A"/>
    <property type="match status" value="1"/>
</dbReference>
<comment type="PTM">
    <text evidence="6">The conversion to 3-oxoalanine (also known as C-formylglycine, FGly), of a serine or cysteine residue in prokaryotes and of a cysteine residue in eukaryotes, is critical for catalytic activity.</text>
</comment>
<dbReference type="PIRSF" id="PIRSF000972">
    <property type="entry name" value="Arylsulf_plant"/>
    <property type="match status" value="1"/>
</dbReference>
<evidence type="ECO:0000256" key="3">
    <source>
        <dbReference type="ARBA" id="ARBA00022801"/>
    </source>
</evidence>
<dbReference type="PROSITE" id="PS00523">
    <property type="entry name" value="SULFATASE_1"/>
    <property type="match status" value="1"/>
</dbReference>
<comment type="similarity">
    <text evidence="1 5">Belongs to the sulfatase family.</text>
</comment>
<evidence type="ECO:0000256" key="6">
    <source>
        <dbReference type="PIRSR" id="PIRSR000972-50"/>
    </source>
</evidence>
<keyword evidence="3 5" id="KW-0378">Hydrolase</keyword>
<dbReference type="Proteomes" id="UP000267821">
    <property type="component" value="Unassembled WGS sequence"/>
</dbReference>
<dbReference type="CDD" id="cd16147">
    <property type="entry name" value="G6S"/>
    <property type="match status" value="1"/>
</dbReference>
<feature type="modified residue" description="3-oxoalanine (Cys)" evidence="6">
    <location>
        <position position="97"/>
    </location>
</feature>
<dbReference type="InterPro" id="IPR012083">
    <property type="entry name" value="Arylsulfatase"/>
</dbReference>
<proteinExistence type="inferred from homology"/>
<evidence type="ECO:0000259" key="7">
    <source>
        <dbReference type="Pfam" id="PF00884"/>
    </source>
</evidence>
<dbReference type="PANTHER" id="PTHR43108">
    <property type="entry name" value="N-ACETYLGLUCOSAMINE-6-SULFATASE FAMILY MEMBER"/>
    <property type="match status" value="1"/>
</dbReference>
<dbReference type="GO" id="GO:0008449">
    <property type="term" value="F:N-acetylglucosamine-6-sulfatase activity"/>
    <property type="evidence" value="ECO:0007669"/>
    <property type="project" value="TreeGrafter"/>
</dbReference>
<dbReference type="FunFam" id="3.40.720.10:FF:000051">
    <property type="entry name" value="Arylsulfatase"/>
    <property type="match status" value="1"/>
</dbReference>
<keyword evidence="9" id="KW-1185">Reference proteome</keyword>
<name>A0A3N4L7N5_9PEZI</name>
<dbReference type="GO" id="GO:0005539">
    <property type="term" value="F:glycosaminoglycan binding"/>
    <property type="evidence" value="ECO:0007669"/>
    <property type="project" value="TreeGrafter"/>
</dbReference>
<dbReference type="GO" id="GO:0018958">
    <property type="term" value="P:phenol-containing compound metabolic process"/>
    <property type="evidence" value="ECO:0007669"/>
    <property type="project" value="InterPro"/>
</dbReference>
<gene>
    <name evidence="8" type="ORF">L211DRAFT_686272</name>
</gene>
<dbReference type="EC" id="3.1.6.1" evidence="5"/>
<dbReference type="SUPFAM" id="SSF53649">
    <property type="entry name" value="Alkaline phosphatase-like"/>
    <property type="match status" value="1"/>
</dbReference>
<dbReference type="InterPro" id="IPR000917">
    <property type="entry name" value="Sulfatase_N"/>
</dbReference>
<evidence type="ECO:0000256" key="5">
    <source>
        <dbReference type="PIRNR" id="PIRNR000972"/>
    </source>
</evidence>
<evidence type="ECO:0000256" key="4">
    <source>
        <dbReference type="ARBA" id="ARBA00023180"/>
    </source>
</evidence>